<dbReference type="CDD" id="cd00159">
    <property type="entry name" value="RhoGAP"/>
    <property type="match status" value="1"/>
</dbReference>
<feature type="domain" description="Rho-GAP" evidence="4">
    <location>
        <begin position="71"/>
        <end position="245"/>
    </location>
</feature>
<dbReference type="CDD" id="cd00132">
    <property type="entry name" value="CRIB"/>
    <property type="match status" value="1"/>
</dbReference>
<dbReference type="Gene3D" id="1.10.555.10">
    <property type="entry name" value="Rho GTPase activation protein"/>
    <property type="match status" value="1"/>
</dbReference>
<dbReference type="KEGG" id="qsa:O6P43_018543"/>
<dbReference type="InterPro" id="IPR000198">
    <property type="entry name" value="RhoGAP_dom"/>
</dbReference>
<comment type="caution">
    <text evidence="5">The sequence shown here is derived from an EMBL/GenBank/DDBJ whole genome shotgun (WGS) entry which is preliminary data.</text>
</comment>
<dbReference type="PROSITE" id="PS50238">
    <property type="entry name" value="RHOGAP"/>
    <property type="match status" value="1"/>
</dbReference>
<dbReference type="EMBL" id="JARAOO010000007">
    <property type="protein sequence ID" value="KAJ7963444.1"/>
    <property type="molecule type" value="Genomic_DNA"/>
</dbReference>
<dbReference type="Proteomes" id="UP001163823">
    <property type="component" value="Chromosome 7"/>
</dbReference>
<dbReference type="SUPFAM" id="SSF48350">
    <property type="entry name" value="GTPase activation domain, GAP"/>
    <property type="match status" value="1"/>
</dbReference>
<feature type="domain" description="CRIB" evidence="3">
    <location>
        <begin position="23"/>
        <end position="36"/>
    </location>
</feature>
<dbReference type="PANTHER" id="PTHR23177">
    <property type="entry name" value="MKIAA1688 PROTEIN"/>
    <property type="match status" value="1"/>
</dbReference>
<reference evidence="5" key="1">
    <citation type="journal article" date="2023" name="Science">
        <title>Elucidation of the pathway for biosynthesis of saponin adjuvants from the soapbark tree.</title>
        <authorList>
            <person name="Reed J."/>
            <person name="Orme A."/>
            <person name="El-Demerdash A."/>
            <person name="Owen C."/>
            <person name="Martin L.B.B."/>
            <person name="Misra R.C."/>
            <person name="Kikuchi S."/>
            <person name="Rejzek M."/>
            <person name="Martin A.C."/>
            <person name="Harkess A."/>
            <person name="Leebens-Mack J."/>
            <person name="Louveau T."/>
            <person name="Stephenson M.J."/>
            <person name="Osbourn A."/>
        </authorList>
    </citation>
    <scope>NUCLEOTIDE SEQUENCE</scope>
    <source>
        <strain evidence="5">S10</strain>
    </source>
</reference>
<evidence type="ECO:0000313" key="5">
    <source>
        <dbReference type="EMBL" id="KAJ7963444.1"/>
    </source>
</evidence>
<dbReference type="InterPro" id="IPR000095">
    <property type="entry name" value="CRIB_dom"/>
</dbReference>
<name>A0AAD7LSC3_QUISA</name>
<sequence length="399" mass="44637">MAALKKSLVTCSVEREDVSSMDISSPTEVRHVSHVTFDRFNGFLGLPTELEPEVPRRPPSASASVFGVSAKSMQCSYDDRGNSVPTILLKMQKQLYSEGGLKAEGIFRINAENSQEEFVRDQLNRGVVPCGIDVHCISGLIKAWFRELPTGVLDCLTPEQVMHCNTEQDCSKLVKLLPTTEAALLDWAINLMADVVQHEQFNKMNARNIAMVFAPNMTQMADPLTALIHAVQVMNFLKTLILKIIREREESAAKARLFSSCLDHTGEDDPTPLNSIREEAWERTPDACATEEPAKNNFLRTSTLGRLEWNTEENWSSGKKSNLEGEFESVSSGSSPSRYEIGDLEDGYRSRYDTEHWLSLRKGVRKLCRHPVFQLTKPTKKTESLGIVNTRGRGGEAWA</sequence>
<organism evidence="5 6">
    <name type="scientific">Quillaja saponaria</name>
    <name type="common">Soap bark tree</name>
    <dbReference type="NCBI Taxonomy" id="32244"/>
    <lineage>
        <taxon>Eukaryota</taxon>
        <taxon>Viridiplantae</taxon>
        <taxon>Streptophyta</taxon>
        <taxon>Embryophyta</taxon>
        <taxon>Tracheophyta</taxon>
        <taxon>Spermatophyta</taxon>
        <taxon>Magnoliopsida</taxon>
        <taxon>eudicotyledons</taxon>
        <taxon>Gunneridae</taxon>
        <taxon>Pentapetalae</taxon>
        <taxon>rosids</taxon>
        <taxon>fabids</taxon>
        <taxon>Fabales</taxon>
        <taxon>Quillajaceae</taxon>
        <taxon>Quillaja</taxon>
    </lineage>
</organism>
<evidence type="ECO:0000313" key="6">
    <source>
        <dbReference type="Proteomes" id="UP001163823"/>
    </source>
</evidence>
<evidence type="ECO:0000256" key="2">
    <source>
        <dbReference type="SAM" id="MobiDB-lite"/>
    </source>
</evidence>
<dbReference type="Gene3D" id="3.90.810.10">
    <property type="entry name" value="CRIB domain"/>
    <property type="match status" value="1"/>
</dbReference>
<keyword evidence="1" id="KW-0343">GTPase activation</keyword>
<evidence type="ECO:0000259" key="3">
    <source>
        <dbReference type="PROSITE" id="PS50108"/>
    </source>
</evidence>
<evidence type="ECO:0000256" key="1">
    <source>
        <dbReference type="ARBA" id="ARBA00022468"/>
    </source>
</evidence>
<dbReference type="InterPro" id="IPR044785">
    <property type="entry name" value="RopGAP1-5"/>
</dbReference>
<dbReference type="FunFam" id="1.10.555.10:FF:000046">
    <property type="entry name" value="Rho GTPase-activating protein 5"/>
    <property type="match status" value="1"/>
</dbReference>
<dbReference type="InterPro" id="IPR008936">
    <property type="entry name" value="Rho_GTPase_activation_prot"/>
</dbReference>
<dbReference type="GO" id="GO:0005096">
    <property type="term" value="F:GTPase activator activity"/>
    <property type="evidence" value="ECO:0007669"/>
    <property type="project" value="UniProtKB-KW"/>
</dbReference>
<dbReference type="Pfam" id="PF00786">
    <property type="entry name" value="PBD"/>
    <property type="match status" value="1"/>
</dbReference>
<dbReference type="SMART" id="SM00285">
    <property type="entry name" value="PBD"/>
    <property type="match status" value="1"/>
</dbReference>
<evidence type="ECO:0000259" key="4">
    <source>
        <dbReference type="PROSITE" id="PS50238"/>
    </source>
</evidence>
<gene>
    <name evidence="5" type="ORF">O6P43_018543</name>
</gene>
<protein>
    <submittedName>
        <fullName evidence="5">Rho GTPase-activating protein</fullName>
    </submittedName>
</protein>
<dbReference type="PROSITE" id="PS50108">
    <property type="entry name" value="CRIB"/>
    <property type="match status" value="1"/>
</dbReference>
<dbReference type="GO" id="GO:0007165">
    <property type="term" value="P:signal transduction"/>
    <property type="evidence" value="ECO:0007669"/>
    <property type="project" value="InterPro"/>
</dbReference>
<accession>A0AAD7LSC3</accession>
<proteinExistence type="predicted"/>
<keyword evidence="6" id="KW-1185">Reference proteome</keyword>
<dbReference type="AlphaFoldDB" id="A0AAD7LSC3"/>
<dbReference type="SMART" id="SM00324">
    <property type="entry name" value="RhoGAP"/>
    <property type="match status" value="1"/>
</dbReference>
<dbReference type="Pfam" id="PF00620">
    <property type="entry name" value="RhoGAP"/>
    <property type="match status" value="1"/>
</dbReference>
<dbReference type="PANTHER" id="PTHR23177:SF74">
    <property type="entry name" value="RHO GTPASE-ACTIVATING PROTEIN 3"/>
    <property type="match status" value="1"/>
</dbReference>
<dbReference type="InterPro" id="IPR036936">
    <property type="entry name" value="CRIB_dom_sf"/>
</dbReference>
<feature type="region of interest" description="Disordered" evidence="2">
    <location>
        <begin position="315"/>
        <end position="338"/>
    </location>
</feature>